<keyword evidence="5" id="KW-1185">Reference proteome</keyword>
<accession>A0ABQ5ID44</accession>
<comment type="similarity">
    <text evidence="1">Belongs to the TCP-1 chaperonin family.</text>
</comment>
<proteinExistence type="inferred from homology"/>
<dbReference type="PANTHER" id="PTHR20884:SF8">
    <property type="entry name" value="GDP-D-GLUCOSE PHOSPHORYLASE 1"/>
    <property type="match status" value="1"/>
</dbReference>
<dbReference type="EMBL" id="BQNB010020597">
    <property type="protein sequence ID" value="GJT97631.1"/>
    <property type="molecule type" value="Genomic_DNA"/>
</dbReference>
<reference evidence="4" key="1">
    <citation type="journal article" date="2022" name="Int. J. Mol. Sci.">
        <title>Draft Genome of Tanacetum Coccineum: Genomic Comparison of Closely Related Tanacetum-Family Plants.</title>
        <authorList>
            <person name="Yamashiro T."/>
            <person name="Shiraishi A."/>
            <person name="Nakayama K."/>
            <person name="Satake H."/>
        </authorList>
    </citation>
    <scope>NUCLEOTIDE SEQUENCE</scope>
</reference>
<sequence length="560" mass="63447">MVMATMRPDHRKVMPVVVVRQRKLLRRKDGVFSCTSKLQPADIMLETQEFHFRPEHGYHFNEWACVLDIDTTVFVIPNVQPPGVVMMPDNWNPKQERVPMEQEDDEDFYVNAYRGCLALFVIKIVFHYISLRCDIDAENGSEFLILSAYAPSMPPLLLLPLFMACDDSDGLLKKKAIYSVEPKGIMIWHQKDFSPNQAVQEGSKKQIKECVLYLSFGLTEAEIAENAIVAEAGAFKETYVIYRALISEFNHNDVIQTVELVIRSVGEGVGGLMNSNLQDDEVGDGTTSMVSPTEYGHVLLIPRILERLPERIDYKILFLRLYVAPEAASPYFHLYYNDLGTFAIHLMHYWLINTYGAAAARSAWERLFSRYHRICLLSAGPKKGIAVVAVGAEIYISTATMKKGDIEPMVVAEVVVKEEVDRKRMTKMSIDTKRQSTPVANAGETRTQLAEKETQAQSTKSQQFQNPSTELKKQKRRLKDLSDVVPEAPQLLTQKWEDLALPDCATCVARVVTLLRRLVRRPFIAELQDLTIGSFVHLNSEMLLQEAFEIGAVKQYSNAC</sequence>
<name>A0ABQ5ID44_9ASTR</name>
<dbReference type="InterPro" id="IPR026506">
    <property type="entry name" value="GDPGP"/>
</dbReference>
<feature type="compositionally biased region" description="Polar residues" evidence="2">
    <location>
        <begin position="455"/>
        <end position="469"/>
    </location>
</feature>
<evidence type="ECO:0000313" key="4">
    <source>
        <dbReference type="EMBL" id="GJT97631.1"/>
    </source>
</evidence>
<feature type="compositionally biased region" description="Polar residues" evidence="2">
    <location>
        <begin position="435"/>
        <end position="448"/>
    </location>
</feature>
<dbReference type="PROSITE" id="PS00995">
    <property type="entry name" value="TCP1_3"/>
    <property type="match status" value="1"/>
</dbReference>
<feature type="domain" description="GDPGP1-like N-terminal" evidence="3">
    <location>
        <begin position="290"/>
        <end position="345"/>
    </location>
</feature>
<comment type="caution">
    <text evidence="4">The sequence shown here is derived from an EMBL/GenBank/DDBJ whole genome shotgun (WGS) entry which is preliminary data.</text>
</comment>
<evidence type="ECO:0000256" key="2">
    <source>
        <dbReference type="SAM" id="MobiDB-lite"/>
    </source>
</evidence>
<gene>
    <name evidence="4" type="ORF">Tco_1093149</name>
</gene>
<dbReference type="Pfam" id="PF26217">
    <property type="entry name" value="GDPGP1_N"/>
    <property type="match status" value="1"/>
</dbReference>
<protein>
    <submittedName>
        <fullName evidence="4">GDP-L-galactose phosphorylase 1</fullName>
    </submittedName>
</protein>
<evidence type="ECO:0000313" key="5">
    <source>
        <dbReference type="Proteomes" id="UP001151760"/>
    </source>
</evidence>
<dbReference type="InterPro" id="IPR058866">
    <property type="entry name" value="GDPGP1_N"/>
</dbReference>
<organism evidence="4 5">
    <name type="scientific">Tanacetum coccineum</name>
    <dbReference type="NCBI Taxonomy" id="301880"/>
    <lineage>
        <taxon>Eukaryota</taxon>
        <taxon>Viridiplantae</taxon>
        <taxon>Streptophyta</taxon>
        <taxon>Embryophyta</taxon>
        <taxon>Tracheophyta</taxon>
        <taxon>Spermatophyta</taxon>
        <taxon>Magnoliopsida</taxon>
        <taxon>eudicotyledons</taxon>
        <taxon>Gunneridae</taxon>
        <taxon>Pentapetalae</taxon>
        <taxon>asterids</taxon>
        <taxon>campanulids</taxon>
        <taxon>Asterales</taxon>
        <taxon>Asteraceae</taxon>
        <taxon>Asteroideae</taxon>
        <taxon>Anthemideae</taxon>
        <taxon>Anthemidinae</taxon>
        <taxon>Tanacetum</taxon>
    </lineage>
</organism>
<dbReference type="InterPro" id="IPR002194">
    <property type="entry name" value="Chaperonin_TCP-1_CS"/>
</dbReference>
<evidence type="ECO:0000259" key="3">
    <source>
        <dbReference type="Pfam" id="PF26217"/>
    </source>
</evidence>
<reference evidence="4" key="2">
    <citation type="submission" date="2022-01" db="EMBL/GenBank/DDBJ databases">
        <authorList>
            <person name="Yamashiro T."/>
            <person name="Shiraishi A."/>
            <person name="Satake H."/>
            <person name="Nakayama K."/>
        </authorList>
    </citation>
    <scope>NUCLEOTIDE SEQUENCE</scope>
</reference>
<evidence type="ECO:0000256" key="1">
    <source>
        <dbReference type="ARBA" id="ARBA00008020"/>
    </source>
</evidence>
<feature type="region of interest" description="Disordered" evidence="2">
    <location>
        <begin position="426"/>
        <end position="477"/>
    </location>
</feature>
<dbReference type="Proteomes" id="UP001151760">
    <property type="component" value="Unassembled WGS sequence"/>
</dbReference>
<dbReference type="PANTHER" id="PTHR20884">
    <property type="entry name" value="GDP-D-GLUCOSE PHOSPHORYLASE 1"/>
    <property type="match status" value="1"/>
</dbReference>